<dbReference type="CDD" id="cd03801">
    <property type="entry name" value="GT4_PimA-like"/>
    <property type="match status" value="1"/>
</dbReference>
<feature type="domain" description="Glycosyl transferase family 1" evidence="1">
    <location>
        <begin position="15"/>
        <end position="179"/>
    </location>
</feature>
<organism evidence="2 3">
    <name type="scientific">Candidatus Magnetobacterium bavaricum</name>
    <dbReference type="NCBI Taxonomy" id="29290"/>
    <lineage>
        <taxon>Bacteria</taxon>
        <taxon>Pseudomonadati</taxon>
        <taxon>Nitrospirota</taxon>
        <taxon>Thermodesulfovibrionia</taxon>
        <taxon>Thermodesulfovibrionales</taxon>
        <taxon>Candidatus Magnetobacteriaceae</taxon>
        <taxon>Candidatus Magnetobacterium</taxon>
    </lineage>
</organism>
<name>A0A0F3GY32_9BACT</name>
<protein>
    <submittedName>
        <fullName evidence="2">Glycosyl transferase, group 1</fullName>
        <ecNumber evidence="2">2.4.-.-</ecNumber>
    </submittedName>
</protein>
<evidence type="ECO:0000313" key="3">
    <source>
        <dbReference type="Proteomes" id="UP000033423"/>
    </source>
</evidence>
<dbReference type="Proteomes" id="UP000033423">
    <property type="component" value="Unassembled WGS sequence"/>
</dbReference>
<dbReference type="Gene3D" id="3.40.50.2000">
    <property type="entry name" value="Glycogen Phosphorylase B"/>
    <property type="match status" value="2"/>
</dbReference>
<comment type="caution">
    <text evidence="2">The sequence shown here is derived from an EMBL/GenBank/DDBJ whole genome shotgun (WGS) entry which is preliminary data.</text>
</comment>
<keyword evidence="2" id="KW-0808">Transferase</keyword>
<dbReference type="EC" id="2.4.-.-" evidence="2"/>
<proteinExistence type="predicted"/>
<dbReference type="EMBL" id="LACI01000426">
    <property type="protein sequence ID" value="KJU86869.1"/>
    <property type="molecule type" value="Genomic_DNA"/>
</dbReference>
<evidence type="ECO:0000313" key="2">
    <source>
        <dbReference type="EMBL" id="KJU86869.1"/>
    </source>
</evidence>
<reference evidence="2 3" key="1">
    <citation type="submission" date="2015-02" db="EMBL/GenBank/DDBJ databases">
        <title>Single-cell genomics of uncultivated deep-branching MTB reveals a conserved set of magnetosome genes.</title>
        <authorList>
            <person name="Kolinko S."/>
            <person name="Richter M."/>
            <person name="Glockner F.O."/>
            <person name="Brachmann A."/>
            <person name="Schuler D."/>
        </authorList>
    </citation>
    <scope>NUCLEOTIDE SEQUENCE [LARGE SCALE GENOMIC DNA]</scope>
    <source>
        <strain evidence="2">TM-1</strain>
    </source>
</reference>
<dbReference type="SUPFAM" id="SSF53756">
    <property type="entry name" value="UDP-Glycosyltransferase/glycogen phosphorylase"/>
    <property type="match status" value="1"/>
</dbReference>
<dbReference type="InterPro" id="IPR001296">
    <property type="entry name" value="Glyco_trans_1"/>
</dbReference>
<dbReference type="Pfam" id="PF00534">
    <property type="entry name" value="Glycos_transf_1"/>
    <property type="match status" value="1"/>
</dbReference>
<keyword evidence="3" id="KW-1185">Reference proteome</keyword>
<sequence>MSIFDAISVDPLSLRNELGIGNEKFVIGIIGVFDKCKGHIFLFRAIESLVSEGIKNILCLVVGDGREGNQLKDFIEQKKLTEYFKFLGYRNDIPKLLKTIDVVIVPSIQESFPRVPLEAMAMKVPVIATNVGGLSESIDNGNTGIIIPPANSNAIIKAIKYLMVNSEIRKQMGEAGRKRVETCFTLHNNIRETEALYLDVLNK</sequence>
<dbReference type="AlphaFoldDB" id="A0A0F3GY32"/>
<keyword evidence="2" id="KW-0328">Glycosyltransferase</keyword>
<dbReference type="PANTHER" id="PTHR12526">
    <property type="entry name" value="GLYCOSYLTRANSFERASE"/>
    <property type="match status" value="1"/>
</dbReference>
<gene>
    <name evidence="2" type="ORF">MBAV_000938</name>
</gene>
<evidence type="ECO:0000259" key="1">
    <source>
        <dbReference type="Pfam" id="PF00534"/>
    </source>
</evidence>
<dbReference type="GO" id="GO:0016757">
    <property type="term" value="F:glycosyltransferase activity"/>
    <property type="evidence" value="ECO:0007669"/>
    <property type="project" value="UniProtKB-KW"/>
</dbReference>
<accession>A0A0F3GY32</accession>